<evidence type="ECO:0000256" key="1">
    <source>
        <dbReference type="ARBA" id="ARBA00022679"/>
    </source>
</evidence>
<dbReference type="GO" id="GO:0016757">
    <property type="term" value="F:glycosyltransferase activity"/>
    <property type="evidence" value="ECO:0007669"/>
    <property type="project" value="InterPro"/>
</dbReference>
<name>A0A158CRZ0_9BURK</name>
<dbReference type="PANTHER" id="PTHR46401:SF2">
    <property type="entry name" value="GLYCOSYLTRANSFERASE WBBK-RELATED"/>
    <property type="match status" value="1"/>
</dbReference>
<dbReference type="OrthoDB" id="433681at2"/>
<evidence type="ECO:0000313" key="3">
    <source>
        <dbReference type="EMBL" id="SAK84367.1"/>
    </source>
</evidence>
<feature type="domain" description="Glycosyl transferase family 1" evidence="2">
    <location>
        <begin position="175"/>
        <end position="324"/>
    </location>
</feature>
<dbReference type="AlphaFoldDB" id="A0A158CRZ0"/>
<evidence type="ECO:0000313" key="4">
    <source>
        <dbReference type="Proteomes" id="UP000071859"/>
    </source>
</evidence>
<dbReference type="SUPFAM" id="SSF53756">
    <property type="entry name" value="UDP-Glycosyltransferase/glycogen phosphorylase"/>
    <property type="match status" value="1"/>
</dbReference>
<dbReference type="GO" id="GO:0009103">
    <property type="term" value="P:lipopolysaccharide biosynthetic process"/>
    <property type="evidence" value="ECO:0007669"/>
    <property type="project" value="TreeGrafter"/>
</dbReference>
<dbReference type="RefSeq" id="WP_062607629.1">
    <property type="nucleotide sequence ID" value="NZ_FCOX02000022.1"/>
</dbReference>
<dbReference type="CDD" id="cd03809">
    <property type="entry name" value="GT4_MtfB-like"/>
    <property type="match status" value="1"/>
</dbReference>
<proteinExistence type="predicted"/>
<dbReference type="Gene3D" id="3.40.50.2000">
    <property type="entry name" value="Glycogen Phosphorylase B"/>
    <property type="match status" value="2"/>
</dbReference>
<evidence type="ECO:0000259" key="2">
    <source>
        <dbReference type="Pfam" id="PF00534"/>
    </source>
</evidence>
<dbReference type="InterPro" id="IPR001296">
    <property type="entry name" value="Glyco_trans_1"/>
</dbReference>
<dbReference type="Proteomes" id="UP000071859">
    <property type="component" value="Unassembled WGS sequence"/>
</dbReference>
<dbReference type="EMBL" id="FCOX02000022">
    <property type="protein sequence ID" value="SAK84367.1"/>
    <property type="molecule type" value="Genomic_DNA"/>
</dbReference>
<keyword evidence="1 3" id="KW-0808">Transferase</keyword>
<gene>
    <name evidence="3" type="ORF">AWB78_04224</name>
</gene>
<keyword evidence="4" id="KW-1185">Reference proteome</keyword>
<protein>
    <submittedName>
        <fullName evidence="3">Group 1 glycosyl transferase</fullName>
    </submittedName>
</protein>
<comment type="caution">
    <text evidence="3">The sequence shown here is derived from an EMBL/GenBank/DDBJ whole genome shotgun (WGS) entry which is preliminary data.</text>
</comment>
<reference evidence="3" key="1">
    <citation type="submission" date="2016-01" db="EMBL/GenBank/DDBJ databases">
        <authorList>
            <person name="Peeters C."/>
        </authorList>
    </citation>
    <scope>NUCLEOTIDE SEQUENCE</scope>
    <source>
        <strain evidence="3">LMG 29321</strain>
    </source>
</reference>
<accession>A0A158CRZ0</accession>
<dbReference type="PANTHER" id="PTHR46401">
    <property type="entry name" value="GLYCOSYLTRANSFERASE WBBK-RELATED"/>
    <property type="match status" value="1"/>
</dbReference>
<sequence>MIFINGKYRLTRLTGVQRVGHELTNRIVDECRRRNVACEVLTPPQWIARSKLRPVIAALWEQLILPLRARRGALVNLCNTAPVFAHGRQLVLLHDAAVFDVPENYSKLYRRWAIFQMRLLAAGSSRLASVSNFSRGRLASALGKHNDDFILVREGAGHVLRNGRSDDVLSRLGVERKSYLLAVGSRQAGKNLHNLLAAVSRIDTDHVLVVAGGTDLSLFSSAVDVDAKKCVFAGYVNEDELRSLYTHAACFVQASTYEGFGLPTIEAMALGVPVVCSNAASLPEVCGDAARYFDPHSPEDMARVIEEVLQSEVIRGELIEKGKRRVQFYDWGLAAEELVEDVLTRI</sequence>
<dbReference type="Pfam" id="PF00534">
    <property type="entry name" value="Glycos_transf_1"/>
    <property type="match status" value="1"/>
</dbReference>
<organism evidence="3 4">
    <name type="scientific">Caballeronia calidae</name>
    <dbReference type="NCBI Taxonomy" id="1777139"/>
    <lineage>
        <taxon>Bacteria</taxon>
        <taxon>Pseudomonadati</taxon>
        <taxon>Pseudomonadota</taxon>
        <taxon>Betaproteobacteria</taxon>
        <taxon>Burkholderiales</taxon>
        <taxon>Burkholderiaceae</taxon>
        <taxon>Caballeronia</taxon>
    </lineage>
</organism>